<organism evidence="1">
    <name type="scientific">Arundo donax</name>
    <name type="common">Giant reed</name>
    <name type="synonym">Donax arundinaceus</name>
    <dbReference type="NCBI Taxonomy" id="35708"/>
    <lineage>
        <taxon>Eukaryota</taxon>
        <taxon>Viridiplantae</taxon>
        <taxon>Streptophyta</taxon>
        <taxon>Embryophyta</taxon>
        <taxon>Tracheophyta</taxon>
        <taxon>Spermatophyta</taxon>
        <taxon>Magnoliopsida</taxon>
        <taxon>Liliopsida</taxon>
        <taxon>Poales</taxon>
        <taxon>Poaceae</taxon>
        <taxon>PACMAD clade</taxon>
        <taxon>Arundinoideae</taxon>
        <taxon>Arundineae</taxon>
        <taxon>Arundo</taxon>
    </lineage>
</organism>
<dbReference type="EMBL" id="GBRH01243708">
    <property type="protein sequence ID" value="JAD54187.1"/>
    <property type="molecule type" value="Transcribed_RNA"/>
</dbReference>
<sequence>MTCNCKLMNTYILVSDFTLS</sequence>
<dbReference type="AlphaFoldDB" id="A0A0A9B4G1"/>
<accession>A0A0A9B4G1</accession>
<reference evidence="1" key="2">
    <citation type="journal article" date="2015" name="Data Brief">
        <title>Shoot transcriptome of the giant reed, Arundo donax.</title>
        <authorList>
            <person name="Barrero R.A."/>
            <person name="Guerrero F.D."/>
            <person name="Moolhuijzen P."/>
            <person name="Goolsby J.A."/>
            <person name="Tidwell J."/>
            <person name="Bellgard S.E."/>
            <person name="Bellgard M.I."/>
        </authorList>
    </citation>
    <scope>NUCLEOTIDE SEQUENCE</scope>
    <source>
        <tissue evidence="1">Shoot tissue taken approximately 20 cm above the soil surface</tissue>
    </source>
</reference>
<protein>
    <submittedName>
        <fullName evidence="1">Uncharacterized protein</fullName>
    </submittedName>
</protein>
<name>A0A0A9B4G1_ARUDO</name>
<reference evidence="1" key="1">
    <citation type="submission" date="2014-09" db="EMBL/GenBank/DDBJ databases">
        <authorList>
            <person name="Magalhaes I.L.F."/>
            <person name="Oliveira U."/>
            <person name="Santos F.R."/>
            <person name="Vidigal T.H.D.A."/>
            <person name="Brescovit A.D."/>
            <person name="Santos A.J."/>
        </authorList>
    </citation>
    <scope>NUCLEOTIDE SEQUENCE</scope>
    <source>
        <tissue evidence="1">Shoot tissue taken approximately 20 cm above the soil surface</tissue>
    </source>
</reference>
<evidence type="ECO:0000313" key="1">
    <source>
        <dbReference type="EMBL" id="JAD54187.1"/>
    </source>
</evidence>
<proteinExistence type="predicted"/>